<evidence type="ECO:0000259" key="2">
    <source>
        <dbReference type="Pfam" id="PF25874"/>
    </source>
</evidence>
<evidence type="ECO:0000313" key="3">
    <source>
        <dbReference type="Proteomes" id="UP000694864"/>
    </source>
</evidence>
<proteinExistence type="predicted"/>
<sequence>MSPPLREKTLAAIYNIHRQKRSGKKICRRQLNDSAMAGSAMVTKCEPGETQVKKEKVEEEEEGTASENNALTLVEVKLEKEEEAGHLVTCGILKRKRLSRSGRSTRYSESFEEDNKQLIIPPRRKQLTTRWNSDRIKFAEQTLADVLKENGATFETPVSRNFLRVTARSNIGDTGLLDHCLKHMDGKVTPGGADRFRRCYNTDGTMQYWLESADLIKIKLESGIPDPTWVPPSWWKAQTVSHDASAVSSKLLMGEIEQMKSEIKELAAKQKLPDHAEATEKLCKDLMSWREKADKQMLEISNSLTSTQGMFKELISWKDKVEQKLVGISNTLSNLQPNGSTSFSPGPENWEHILKNANLEDFTGNDFEPWDDLIDGLPEAVRPDTYALLPNPCKSSLQDHTLFEEHSLQDHTLFEEQSLVNIDMQRTESCMTRGESRSSSQDKAELTPGSSITAGPKSDIDDPAIHNQEILKELVTWKAKAEQQLTDLSNAVLALKGQNQPNWRYP</sequence>
<gene>
    <name evidence="4" type="primary">LOC104706660</name>
</gene>
<organism evidence="3 4">
    <name type="scientific">Camelina sativa</name>
    <name type="common">False flax</name>
    <name type="synonym">Myagrum sativum</name>
    <dbReference type="NCBI Taxonomy" id="90675"/>
    <lineage>
        <taxon>Eukaryota</taxon>
        <taxon>Viridiplantae</taxon>
        <taxon>Streptophyta</taxon>
        <taxon>Embryophyta</taxon>
        <taxon>Tracheophyta</taxon>
        <taxon>Spermatophyta</taxon>
        <taxon>Magnoliopsida</taxon>
        <taxon>eudicotyledons</taxon>
        <taxon>Gunneridae</taxon>
        <taxon>Pentapetalae</taxon>
        <taxon>rosids</taxon>
        <taxon>malvids</taxon>
        <taxon>Brassicales</taxon>
        <taxon>Brassicaceae</taxon>
        <taxon>Camelineae</taxon>
        <taxon>Camelina</taxon>
    </lineage>
</organism>
<feature type="region of interest" description="Disordered" evidence="1">
    <location>
        <begin position="47"/>
        <end position="66"/>
    </location>
</feature>
<accession>A0ABM0T5H7</accession>
<dbReference type="Pfam" id="PF25874">
    <property type="entry name" value="WHD_plant_repro"/>
    <property type="match status" value="1"/>
</dbReference>
<feature type="region of interest" description="Disordered" evidence="1">
    <location>
        <begin position="428"/>
        <end position="465"/>
    </location>
</feature>
<evidence type="ECO:0000256" key="1">
    <source>
        <dbReference type="SAM" id="MobiDB-lite"/>
    </source>
</evidence>
<dbReference type="PANTHER" id="PTHR46740">
    <property type="entry name" value="PROTEIN DYAD"/>
    <property type="match status" value="1"/>
</dbReference>
<feature type="compositionally biased region" description="Basic and acidic residues" evidence="1">
    <location>
        <begin position="434"/>
        <end position="445"/>
    </location>
</feature>
<evidence type="ECO:0000313" key="4">
    <source>
        <dbReference type="RefSeq" id="XP_010421169.1"/>
    </source>
</evidence>
<protein>
    <submittedName>
        <fullName evidence="4">Protein DYAD-like isoform X3</fullName>
    </submittedName>
</protein>
<reference evidence="3" key="1">
    <citation type="journal article" date="2014" name="Nat. Commun.">
        <title>The emerging biofuel crop Camelina sativa retains a highly undifferentiated hexaploid genome structure.</title>
        <authorList>
            <person name="Kagale S."/>
            <person name="Koh C."/>
            <person name="Nixon J."/>
            <person name="Bollina V."/>
            <person name="Clarke W.E."/>
            <person name="Tuteja R."/>
            <person name="Spillane C."/>
            <person name="Robinson S.J."/>
            <person name="Links M.G."/>
            <person name="Clarke C."/>
            <person name="Higgins E.E."/>
            <person name="Huebert T."/>
            <person name="Sharpe A.G."/>
            <person name="Parkin I.A."/>
        </authorList>
    </citation>
    <scope>NUCLEOTIDE SEQUENCE [LARGE SCALE GENOMIC DNA]</scope>
    <source>
        <strain evidence="3">cv. DH55</strain>
    </source>
</reference>
<dbReference type="InterPro" id="IPR044221">
    <property type="entry name" value="DYAD/AMEIOTIC1"/>
</dbReference>
<dbReference type="PANTHER" id="PTHR46740:SF1">
    <property type="entry name" value="DYAD PROTEIN"/>
    <property type="match status" value="1"/>
</dbReference>
<dbReference type="InterPro" id="IPR059080">
    <property type="entry name" value="WHD_PTC1"/>
</dbReference>
<dbReference type="GeneID" id="104706660"/>
<dbReference type="RefSeq" id="XP_010421169.1">
    <property type="nucleotide sequence ID" value="XM_010422867.1"/>
</dbReference>
<keyword evidence="3" id="KW-1185">Reference proteome</keyword>
<name>A0ABM0T5H7_CAMSA</name>
<reference evidence="4" key="2">
    <citation type="submission" date="2025-08" db="UniProtKB">
        <authorList>
            <consortium name="RefSeq"/>
        </authorList>
    </citation>
    <scope>IDENTIFICATION</scope>
    <source>
        <tissue evidence="4">Leaf</tissue>
    </source>
</reference>
<feature type="domain" description="PTC1-like winged helix-turn-helix" evidence="2">
    <location>
        <begin position="130"/>
        <end position="212"/>
    </location>
</feature>
<dbReference type="Proteomes" id="UP000694864">
    <property type="component" value="Chromosome 8"/>
</dbReference>